<evidence type="ECO:0000313" key="1">
    <source>
        <dbReference type="EMBL" id="CAF4411569.1"/>
    </source>
</evidence>
<feature type="non-terminal residue" evidence="1">
    <location>
        <position position="148"/>
    </location>
</feature>
<gene>
    <name evidence="1" type="ORF">KXQ929_LOCUS51624</name>
</gene>
<protein>
    <submittedName>
        <fullName evidence="1">Uncharacterized protein</fullName>
    </submittedName>
</protein>
<dbReference type="Proteomes" id="UP000663868">
    <property type="component" value="Unassembled WGS sequence"/>
</dbReference>
<name>A0A820PX57_9BILA</name>
<accession>A0A820PX57</accession>
<dbReference type="AlphaFoldDB" id="A0A820PX57"/>
<dbReference type="EMBL" id="CAJOBB010025854">
    <property type="protein sequence ID" value="CAF4411569.1"/>
    <property type="molecule type" value="Genomic_DNA"/>
</dbReference>
<sequence length="148" mass="17120">MIFNDTDDCIAYINSLSNQRIVLILSDDFCDSLLPRIENMLNILSVYILSTNSNKNLTFSSTQIRGVYPSIDDIYEMISDDVNPIKSDLLLFQKVYANGTTLDKIFVFFQLLGDILVDRNETEHAFQELVHFAREEYEGNEYELTQIE</sequence>
<evidence type="ECO:0000313" key="2">
    <source>
        <dbReference type="Proteomes" id="UP000663868"/>
    </source>
</evidence>
<reference evidence="1" key="1">
    <citation type="submission" date="2021-02" db="EMBL/GenBank/DDBJ databases">
        <authorList>
            <person name="Nowell W R."/>
        </authorList>
    </citation>
    <scope>NUCLEOTIDE SEQUENCE</scope>
</reference>
<proteinExistence type="predicted"/>
<organism evidence="1 2">
    <name type="scientific">Adineta steineri</name>
    <dbReference type="NCBI Taxonomy" id="433720"/>
    <lineage>
        <taxon>Eukaryota</taxon>
        <taxon>Metazoa</taxon>
        <taxon>Spiralia</taxon>
        <taxon>Gnathifera</taxon>
        <taxon>Rotifera</taxon>
        <taxon>Eurotatoria</taxon>
        <taxon>Bdelloidea</taxon>
        <taxon>Adinetida</taxon>
        <taxon>Adinetidae</taxon>
        <taxon>Adineta</taxon>
    </lineage>
</organism>
<comment type="caution">
    <text evidence="1">The sequence shown here is derived from an EMBL/GenBank/DDBJ whole genome shotgun (WGS) entry which is preliminary data.</text>
</comment>